<evidence type="ECO:0000256" key="1">
    <source>
        <dbReference type="SAM" id="Phobius"/>
    </source>
</evidence>
<protein>
    <submittedName>
        <fullName evidence="2">Uncharacterized protein</fullName>
    </submittedName>
</protein>
<keyword evidence="1" id="KW-0472">Membrane</keyword>
<organism evidence="2">
    <name type="scientific">Lepeophtheirus salmonis</name>
    <name type="common">Salmon louse</name>
    <name type="synonym">Caligus salmonis</name>
    <dbReference type="NCBI Taxonomy" id="72036"/>
    <lineage>
        <taxon>Eukaryota</taxon>
        <taxon>Metazoa</taxon>
        <taxon>Ecdysozoa</taxon>
        <taxon>Arthropoda</taxon>
        <taxon>Crustacea</taxon>
        <taxon>Multicrustacea</taxon>
        <taxon>Hexanauplia</taxon>
        <taxon>Copepoda</taxon>
        <taxon>Siphonostomatoida</taxon>
        <taxon>Caligidae</taxon>
        <taxon>Lepeophtheirus</taxon>
    </lineage>
</organism>
<name>A0A0K2VFR6_LEPSM</name>
<accession>A0A0K2VFR6</accession>
<keyword evidence="1" id="KW-1133">Transmembrane helix</keyword>
<feature type="transmembrane region" description="Helical" evidence="1">
    <location>
        <begin position="64"/>
        <end position="81"/>
    </location>
</feature>
<dbReference type="AlphaFoldDB" id="A0A0K2VFR6"/>
<evidence type="ECO:0000313" key="2">
    <source>
        <dbReference type="EMBL" id="CDW49215.1"/>
    </source>
</evidence>
<dbReference type="EMBL" id="HACA01031854">
    <property type="protein sequence ID" value="CDW49215.1"/>
    <property type="molecule type" value="Transcribed_RNA"/>
</dbReference>
<reference evidence="2" key="1">
    <citation type="submission" date="2014-05" db="EMBL/GenBank/DDBJ databases">
        <authorList>
            <person name="Chronopoulou M."/>
        </authorList>
    </citation>
    <scope>NUCLEOTIDE SEQUENCE</scope>
    <source>
        <tissue evidence="2">Whole organism</tissue>
    </source>
</reference>
<keyword evidence="1" id="KW-0812">Transmembrane</keyword>
<sequence length="109" mass="12575">MASFFHGAQFVSEKGNSIFEVKIFLLQLLIRNSQLKIFFLKKGGTKCNLIFLESPSLTRTTCRLIIPLSFFPIVIIFLIRWNKILLPLPYNGLRLQIIRGKSAFTRIES</sequence>
<proteinExistence type="predicted"/>